<feature type="domain" description="TMEM205-like" evidence="6">
    <location>
        <begin position="3"/>
        <end position="75"/>
    </location>
</feature>
<evidence type="ECO:0000259" key="6">
    <source>
        <dbReference type="Pfam" id="PF13664"/>
    </source>
</evidence>
<feature type="transmembrane region" description="Helical" evidence="5">
    <location>
        <begin position="37"/>
        <end position="54"/>
    </location>
</feature>
<reference evidence="7" key="1">
    <citation type="submission" date="2018-05" db="EMBL/GenBank/DDBJ databases">
        <authorList>
            <person name="Lanie J.A."/>
            <person name="Ng W.-L."/>
            <person name="Kazmierczak K.M."/>
            <person name="Andrzejewski T.M."/>
            <person name="Davidsen T.M."/>
            <person name="Wayne K.J."/>
            <person name="Tettelin H."/>
            <person name="Glass J.I."/>
            <person name="Rusch D."/>
            <person name="Podicherti R."/>
            <person name="Tsui H.-C.T."/>
            <person name="Winkler M.E."/>
        </authorList>
    </citation>
    <scope>NUCLEOTIDE SEQUENCE</scope>
</reference>
<evidence type="ECO:0000256" key="1">
    <source>
        <dbReference type="ARBA" id="ARBA00004370"/>
    </source>
</evidence>
<keyword evidence="2 5" id="KW-0812">Transmembrane</keyword>
<keyword evidence="4 5" id="KW-0472">Membrane</keyword>
<organism evidence="7">
    <name type="scientific">marine metagenome</name>
    <dbReference type="NCBI Taxonomy" id="408172"/>
    <lineage>
        <taxon>unclassified sequences</taxon>
        <taxon>metagenomes</taxon>
        <taxon>ecological metagenomes</taxon>
    </lineage>
</organism>
<name>A0A383EDZ0_9ZZZZ</name>
<comment type="subcellular location">
    <subcellularLocation>
        <location evidence="1">Membrane</location>
    </subcellularLocation>
</comment>
<evidence type="ECO:0000256" key="3">
    <source>
        <dbReference type="ARBA" id="ARBA00022989"/>
    </source>
</evidence>
<feature type="transmembrane region" description="Helical" evidence="5">
    <location>
        <begin position="60"/>
        <end position="78"/>
    </location>
</feature>
<sequence length="126" mass="14491">MIVGVIFTHIFLTTPVVFKLLDEASSSEFLRGIFPRYYLLLLALSFPILLISFFNESSLYWWLAVNVSFHAFIGLIGIPFTNVARDRGWDKVFNFSHGLSVYCTIVITILSLIQFFFYISQFSSNV</sequence>
<protein>
    <recommendedName>
        <fullName evidence="6">TMEM205-like domain-containing protein</fullName>
    </recommendedName>
</protein>
<feature type="transmembrane region" description="Helical" evidence="5">
    <location>
        <begin position="99"/>
        <end position="119"/>
    </location>
</feature>
<evidence type="ECO:0000256" key="5">
    <source>
        <dbReference type="SAM" id="Phobius"/>
    </source>
</evidence>
<evidence type="ECO:0000256" key="4">
    <source>
        <dbReference type="ARBA" id="ARBA00023136"/>
    </source>
</evidence>
<evidence type="ECO:0000313" key="7">
    <source>
        <dbReference type="EMBL" id="SVE55102.1"/>
    </source>
</evidence>
<keyword evidence="3 5" id="KW-1133">Transmembrane helix</keyword>
<dbReference type="AlphaFoldDB" id="A0A383EDZ0"/>
<evidence type="ECO:0000256" key="2">
    <source>
        <dbReference type="ARBA" id="ARBA00022692"/>
    </source>
</evidence>
<dbReference type="GO" id="GO:0016020">
    <property type="term" value="C:membrane"/>
    <property type="evidence" value="ECO:0007669"/>
    <property type="project" value="UniProtKB-SubCell"/>
</dbReference>
<accession>A0A383EDZ0</accession>
<dbReference type="InterPro" id="IPR025423">
    <property type="entry name" value="TMEM205-like"/>
</dbReference>
<gene>
    <name evidence="7" type="ORF">METZ01_LOCUS507956</name>
</gene>
<proteinExistence type="predicted"/>
<dbReference type="Pfam" id="PF13664">
    <property type="entry name" value="DUF4149"/>
    <property type="match status" value="1"/>
</dbReference>
<dbReference type="EMBL" id="UINC01225160">
    <property type="protein sequence ID" value="SVE55102.1"/>
    <property type="molecule type" value="Genomic_DNA"/>
</dbReference>